<dbReference type="InterPro" id="IPR039421">
    <property type="entry name" value="Type_1_exporter"/>
</dbReference>
<evidence type="ECO:0000256" key="2">
    <source>
        <dbReference type="ARBA" id="ARBA00022448"/>
    </source>
</evidence>
<keyword evidence="4" id="KW-0547">Nucleotide-binding</keyword>
<keyword evidence="13" id="KW-1185">Reference proteome</keyword>
<sequence length="631" mass="70988">MSNTISPGKPPRKSNNTADRPRETDWRLFLRLVPYAKKHKRLLAIAMLMLVPIAIANATQPLLIGQAISLIRKEPSTYGFFQRDTVMEGLYVVELILLVTVLIKLLMSGFQGYLIQQVGQKITAAIRQDLFNHVTSLAVRFFDRTPVGKLITRLTSDVEVLGDVFATGAIGIIADLFSMLVIAGFMFYIQWQLATLLIVMLLPIAGLIIYFQQQYRKANYKAREELSVLNSQLQENITGIRVVHLFRREKFNSKLFYQSNTDYVEEVDKTIFFDSSVSATLEWIALIAVAGVLWFGGSLLLKEQLTFGILSTFIFYAQRLFEPLQQFAEKFTVIQAGFTAIERVGDILDEPIEIRDKANSRALSGFEFGYIDEIIENLDAEESNDSKIPRGEIRFEDVWFAYKDDDYVIKNLNFTIYPGEKIALVGPTGAGKSSIIRLLCRLYEPTKGRILIDGIDIRDVPQAELRRYLAVILQDGFIFAGDVKGNITLGDGYTFEEVQAAAEKTNVSEFIEQLPQGYHTQLRERGTNLSSGQKQLLAFARAAIRNPQVLVLDEATANLDVGTEALIQAALNELLIGRTAIIIAHRLSTIRNVDKIFVLKRGELVEQGSHEQLVRQDGLYATLHNLQMLGS</sequence>
<dbReference type="RefSeq" id="WP_095723014.1">
    <property type="nucleotide sequence ID" value="NZ_NTFS01000211.1"/>
</dbReference>
<evidence type="ECO:0000256" key="5">
    <source>
        <dbReference type="ARBA" id="ARBA00022840"/>
    </source>
</evidence>
<dbReference type="InterPro" id="IPR036640">
    <property type="entry name" value="ABC1_TM_sf"/>
</dbReference>
<dbReference type="GO" id="GO:0005524">
    <property type="term" value="F:ATP binding"/>
    <property type="evidence" value="ECO:0007669"/>
    <property type="project" value="UniProtKB-KW"/>
</dbReference>
<dbReference type="AlphaFoldDB" id="A0A2A2TH03"/>
<feature type="region of interest" description="Disordered" evidence="8">
    <location>
        <begin position="1"/>
        <end position="20"/>
    </location>
</feature>
<feature type="transmembrane region" description="Helical" evidence="9">
    <location>
        <begin position="283"/>
        <end position="301"/>
    </location>
</feature>
<dbReference type="SMART" id="SM00382">
    <property type="entry name" value="AAA"/>
    <property type="match status" value="1"/>
</dbReference>
<evidence type="ECO:0000256" key="6">
    <source>
        <dbReference type="ARBA" id="ARBA00022989"/>
    </source>
</evidence>
<feature type="transmembrane region" description="Helical" evidence="9">
    <location>
        <begin position="160"/>
        <end position="187"/>
    </location>
</feature>
<keyword evidence="12" id="KW-0436">Ligase</keyword>
<dbReference type="SUPFAM" id="SSF52540">
    <property type="entry name" value="P-loop containing nucleoside triphosphate hydrolases"/>
    <property type="match status" value="1"/>
</dbReference>
<dbReference type="InterPro" id="IPR017871">
    <property type="entry name" value="ABC_transporter-like_CS"/>
</dbReference>
<dbReference type="Pfam" id="PF00664">
    <property type="entry name" value="ABC_membrane"/>
    <property type="match status" value="1"/>
</dbReference>
<dbReference type="Proteomes" id="UP000218238">
    <property type="component" value="Unassembled WGS sequence"/>
</dbReference>
<dbReference type="GO" id="GO:0016887">
    <property type="term" value="F:ATP hydrolysis activity"/>
    <property type="evidence" value="ECO:0007669"/>
    <property type="project" value="InterPro"/>
</dbReference>
<feature type="transmembrane region" description="Helical" evidence="9">
    <location>
        <begin position="193"/>
        <end position="211"/>
    </location>
</feature>
<dbReference type="CDD" id="cd18544">
    <property type="entry name" value="ABC_6TM_TmrA_like"/>
    <property type="match status" value="1"/>
</dbReference>
<organism evidence="12 13">
    <name type="scientific">Brunnivagina elsteri CCALA 953</name>
    <dbReference type="NCBI Taxonomy" id="987040"/>
    <lineage>
        <taxon>Bacteria</taxon>
        <taxon>Bacillati</taxon>
        <taxon>Cyanobacteriota</taxon>
        <taxon>Cyanophyceae</taxon>
        <taxon>Nostocales</taxon>
        <taxon>Calotrichaceae</taxon>
        <taxon>Brunnivagina</taxon>
    </lineage>
</organism>
<dbReference type="InterPro" id="IPR027417">
    <property type="entry name" value="P-loop_NTPase"/>
</dbReference>
<feature type="transmembrane region" description="Helical" evidence="9">
    <location>
        <begin position="42"/>
        <end position="69"/>
    </location>
</feature>
<dbReference type="Pfam" id="PF00005">
    <property type="entry name" value="ABC_tran"/>
    <property type="match status" value="1"/>
</dbReference>
<name>A0A2A2TH03_9CYAN</name>
<protein>
    <submittedName>
        <fullName evidence="12">Long-chain fatty acid--CoA ligase</fullName>
    </submittedName>
</protein>
<evidence type="ECO:0000313" key="12">
    <source>
        <dbReference type="EMBL" id="PAX52689.1"/>
    </source>
</evidence>
<keyword evidence="3 9" id="KW-0812">Transmembrane</keyword>
<dbReference type="PROSITE" id="PS50929">
    <property type="entry name" value="ABC_TM1F"/>
    <property type="match status" value="1"/>
</dbReference>
<evidence type="ECO:0000256" key="3">
    <source>
        <dbReference type="ARBA" id="ARBA00022692"/>
    </source>
</evidence>
<dbReference type="CDD" id="cd03254">
    <property type="entry name" value="ABCC_Glucan_exporter_like"/>
    <property type="match status" value="1"/>
</dbReference>
<proteinExistence type="predicted"/>
<dbReference type="SUPFAM" id="SSF90123">
    <property type="entry name" value="ABC transporter transmembrane region"/>
    <property type="match status" value="1"/>
</dbReference>
<dbReference type="GO" id="GO:0015421">
    <property type="term" value="F:ABC-type oligopeptide transporter activity"/>
    <property type="evidence" value="ECO:0007669"/>
    <property type="project" value="TreeGrafter"/>
</dbReference>
<evidence type="ECO:0000256" key="1">
    <source>
        <dbReference type="ARBA" id="ARBA00004651"/>
    </source>
</evidence>
<evidence type="ECO:0000259" key="11">
    <source>
        <dbReference type="PROSITE" id="PS50929"/>
    </source>
</evidence>
<keyword evidence="2" id="KW-0813">Transport</keyword>
<dbReference type="Gene3D" id="3.40.50.300">
    <property type="entry name" value="P-loop containing nucleotide triphosphate hydrolases"/>
    <property type="match status" value="1"/>
</dbReference>
<dbReference type="InterPro" id="IPR003439">
    <property type="entry name" value="ABC_transporter-like_ATP-bd"/>
</dbReference>
<dbReference type="GO" id="GO:0005886">
    <property type="term" value="C:plasma membrane"/>
    <property type="evidence" value="ECO:0007669"/>
    <property type="project" value="UniProtKB-SubCell"/>
</dbReference>
<keyword evidence="7 9" id="KW-0472">Membrane</keyword>
<dbReference type="InterPro" id="IPR003593">
    <property type="entry name" value="AAA+_ATPase"/>
</dbReference>
<comment type="caution">
    <text evidence="12">The sequence shown here is derived from an EMBL/GenBank/DDBJ whole genome shotgun (WGS) entry which is preliminary data.</text>
</comment>
<dbReference type="OrthoDB" id="544620at2"/>
<dbReference type="FunFam" id="3.40.50.300:FF:000287">
    <property type="entry name" value="Multidrug ABC transporter ATP-binding protein"/>
    <property type="match status" value="1"/>
</dbReference>
<evidence type="ECO:0000256" key="4">
    <source>
        <dbReference type="ARBA" id="ARBA00022741"/>
    </source>
</evidence>
<keyword evidence="5" id="KW-0067">ATP-binding</keyword>
<comment type="subcellular location">
    <subcellularLocation>
        <location evidence="1">Cell membrane</location>
        <topology evidence="1">Multi-pass membrane protein</topology>
    </subcellularLocation>
</comment>
<evidence type="ECO:0000256" key="9">
    <source>
        <dbReference type="SAM" id="Phobius"/>
    </source>
</evidence>
<evidence type="ECO:0000313" key="13">
    <source>
        <dbReference type="Proteomes" id="UP000218238"/>
    </source>
</evidence>
<dbReference type="Gene3D" id="1.20.1560.10">
    <property type="entry name" value="ABC transporter type 1, transmembrane domain"/>
    <property type="match status" value="1"/>
</dbReference>
<reference evidence="12 13" key="1">
    <citation type="submission" date="2017-08" db="EMBL/GenBank/DDBJ databases">
        <title>Draft genome sequence of filamentous cyanobacterium Calothrix elsteri CCALA 953.</title>
        <authorList>
            <person name="Gagunashvili A.N."/>
            <person name="Elster J."/>
            <person name="Andresson O.S."/>
        </authorList>
    </citation>
    <scope>NUCLEOTIDE SEQUENCE [LARGE SCALE GENOMIC DNA]</scope>
    <source>
        <strain evidence="12 13">CCALA 953</strain>
    </source>
</reference>
<feature type="domain" description="ABC transporter" evidence="10">
    <location>
        <begin position="393"/>
        <end position="626"/>
    </location>
</feature>
<gene>
    <name evidence="12" type="ORF">CK510_18010</name>
</gene>
<dbReference type="PANTHER" id="PTHR43394:SF1">
    <property type="entry name" value="ATP-BINDING CASSETTE SUB-FAMILY B MEMBER 10, MITOCHONDRIAL"/>
    <property type="match status" value="1"/>
</dbReference>
<feature type="transmembrane region" description="Helical" evidence="9">
    <location>
        <begin position="89"/>
        <end position="107"/>
    </location>
</feature>
<accession>A0A2A2TH03</accession>
<dbReference type="InterPro" id="IPR011527">
    <property type="entry name" value="ABC1_TM_dom"/>
</dbReference>
<dbReference type="PANTHER" id="PTHR43394">
    <property type="entry name" value="ATP-DEPENDENT PERMEASE MDL1, MITOCHONDRIAL"/>
    <property type="match status" value="1"/>
</dbReference>
<feature type="domain" description="ABC transmembrane type-1" evidence="11">
    <location>
        <begin position="44"/>
        <end position="336"/>
    </location>
</feature>
<dbReference type="PROSITE" id="PS50893">
    <property type="entry name" value="ABC_TRANSPORTER_2"/>
    <property type="match status" value="1"/>
</dbReference>
<dbReference type="GO" id="GO:0016874">
    <property type="term" value="F:ligase activity"/>
    <property type="evidence" value="ECO:0007669"/>
    <property type="project" value="UniProtKB-KW"/>
</dbReference>
<dbReference type="EMBL" id="NTFS01000211">
    <property type="protein sequence ID" value="PAX52689.1"/>
    <property type="molecule type" value="Genomic_DNA"/>
</dbReference>
<keyword evidence="6 9" id="KW-1133">Transmembrane helix</keyword>
<evidence type="ECO:0000256" key="7">
    <source>
        <dbReference type="ARBA" id="ARBA00023136"/>
    </source>
</evidence>
<evidence type="ECO:0000259" key="10">
    <source>
        <dbReference type="PROSITE" id="PS50893"/>
    </source>
</evidence>
<evidence type="ECO:0000256" key="8">
    <source>
        <dbReference type="SAM" id="MobiDB-lite"/>
    </source>
</evidence>
<dbReference type="PROSITE" id="PS00211">
    <property type="entry name" value="ABC_TRANSPORTER_1"/>
    <property type="match status" value="1"/>
</dbReference>